<dbReference type="InterPro" id="IPR022684">
    <property type="entry name" value="Calpain_cysteine_protease"/>
</dbReference>
<evidence type="ECO:0000313" key="4">
    <source>
        <dbReference type="EMBL" id="CAE8584110.1"/>
    </source>
</evidence>
<dbReference type="Gene3D" id="3.90.70.10">
    <property type="entry name" value="Cysteine proteinases"/>
    <property type="match status" value="1"/>
</dbReference>
<evidence type="ECO:0000256" key="1">
    <source>
        <dbReference type="PIRSR" id="PIRSR622684-1"/>
    </source>
</evidence>
<protein>
    <recommendedName>
        <fullName evidence="3">Calpain catalytic domain-containing protein</fullName>
    </recommendedName>
</protein>
<dbReference type="AlphaFoldDB" id="A0A813K4I0"/>
<name>A0A813K4I0_POLGL</name>
<accession>A0A813K4I0</accession>
<reference evidence="5" key="1">
    <citation type="submission" date="2021-02" db="EMBL/GenBank/DDBJ databases">
        <authorList>
            <person name="Dougan E. K."/>
            <person name="Rhodes N."/>
            <person name="Thang M."/>
            <person name="Chan C."/>
        </authorList>
    </citation>
    <scope>NUCLEOTIDE SEQUENCE</scope>
</reference>
<dbReference type="InterPro" id="IPR038765">
    <property type="entry name" value="Papain-like_cys_pep_sf"/>
</dbReference>
<dbReference type="GO" id="GO:0005737">
    <property type="term" value="C:cytoplasm"/>
    <property type="evidence" value="ECO:0007669"/>
    <property type="project" value="TreeGrafter"/>
</dbReference>
<evidence type="ECO:0000256" key="2">
    <source>
        <dbReference type="PROSITE-ProRule" id="PRU00239"/>
    </source>
</evidence>
<evidence type="ECO:0000259" key="3">
    <source>
        <dbReference type="PROSITE" id="PS50203"/>
    </source>
</evidence>
<evidence type="ECO:0000313" key="7">
    <source>
        <dbReference type="Proteomes" id="UP000654075"/>
    </source>
</evidence>
<dbReference type="PANTHER" id="PTHR10183">
    <property type="entry name" value="CALPAIN"/>
    <property type="match status" value="1"/>
</dbReference>
<evidence type="ECO:0000313" key="5">
    <source>
        <dbReference type="EMBL" id="CAE8693836.1"/>
    </source>
</evidence>
<dbReference type="EMBL" id="CAJNNV010001016">
    <property type="protein sequence ID" value="CAE8584110.1"/>
    <property type="molecule type" value="Genomic_DNA"/>
</dbReference>
<proteinExistence type="predicted"/>
<dbReference type="SMART" id="SM00230">
    <property type="entry name" value="CysPc"/>
    <property type="match status" value="1"/>
</dbReference>
<sequence length="219" mass="24402">MAGLGVYTQLAYCSTRRCQLWASLVEKAFAKVCGSYAATAGGEANEAIAVLTGWPCDVVRFDREDFDADVLWASLSTSRDAQFLMTCSTGRAAESCESVGLVPNHAYSLIDVLDFADQRRGRLQLLKIRNPHAKSKWRGAWSDSSSDWTPALRKELGVASTSQGGSFFMAFGDFLLWFERCTICRVRHEGWSKARLPKIASQNKEATLQITRNRQHNNH</sequence>
<dbReference type="Proteomes" id="UP000626109">
    <property type="component" value="Unassembled WGS sequence"/>
</dbReference>
<comment type="caution">
    <text evidence="5">The sequence shown here is derived from an EMBL/GenBank/DDBJ whole genome shotgun (WGS) entry which is preliminary data.</text>
</comment>
<feature type="active site" evidence="1">
    <location>
        <position position="130"/>
    </location>
</feature>
<organism evidence="5 6">
    <name type="scientific">Polarella glacialis</name>
    <name type="common">Dinoflagellate</name>
    <dbReference type="NCBI Taxonomy" id="89957"/>
    <lineage>
        <taxon>Eukaryota</taxon>
        <taxon>Sar</taxon>
        <taxon>Alveolata</taxon>
        <taxon>Dinophyceae</taxon>
        <taxon>Suessiales</taxon>
        <taxon>Suessiaceae</taxon>
        <taxon>Polarella</taxon>
    </lineage>
</organism>
<feature type="active site" evidence="1">
    <location>
        <position position="105"/>
    </location>
</feature>
<dbReference type="PANTHER" id="PTHR10183:SF382">
    <property type="entry name" value="CALPAIN-15"/>
    <property type="match status" value="1"/>
</dbReference>
<dbReference type="EMBL" id="CAJNNW010027930">
    <property type="protein sequence ID" value="CAE8693836.1"/>
    <property type="molecule type" value="Genomic_DNA"/>
</dbReference>
<dbReference type="SUPFAM" id="SSF54001">
    <property type="entry name" value="Cysteine proteinases"/>
    <property type="match status" value="1"/>
</dbReference>
<dbReference type="OrthoDB" id="167576at2759"/>
<dbReference type="Proteomes" id="UP000654075">
    <property type="component" value="Unassembled WGS sequence"/>
</dbReference>
<dbReference type="PRINTS" id="PR00704">
    <property type="entry name" value="CALPAIN"/>
</dbReference>
<gene>
    <name evidence="4" type="ORF">PGLA1383_LOCUS3052</name>
    <name evidence="5" type="ORF">PGLA2088_LOCUS28553</name>
</gene>
<dbReference type="GO" id="GO:0004198">
    <property type="term" value="F:calcium-dependent cysteine-type endopeptidase activity"/>
    <property type="evidence" value="ECO:0007669"/>
    <property type="project" value="InterPro"/>
</dbReference>
<dbReference type="GO" id="GO:0006508">
    <property type="term" value="P:proteolysis"/>
    <property type="evidence" value="ECO:0007669"/>
    <property type="project" value="InterPro"/>
</dbReference>
<evidence type="ECO:0000313" key="6">
    <source>
        <dbReference type="Proteomes" id="UP000626109"/>
    </source>
</evidence>
<dbReference type="InterPro" id="IPR001300">
    <property type="entry name" value="Peptidase_C2_calpain_cat"/>
</dbReference>
<dbReference type="Pfam" id="PF00648">
    <property type="entry name" value="Peptidase_C2"/>
    <property type="match status" value="1"/>
</dbReference>
<feature type="domain" description="Calpain catalytic" evidence="3">
    <location>
        <begin position="14"/>
        <end position="187"/>
    </location>
</feature>
<dbReference type="PROSITE" id="PS50203">
    <property type="entry name" value="CALPAIN_CAT"/>
    <property type="match status" value="1"/>
</dbReference>
<keyword evidence="7" id="KW-1185">Reference proteome</keyword>
<comment type="caution">
    <text evidence="2">Lacks conserved residue(s) required for the propagation of feature annotation.</text>
</comment>